<dbReference type="Proteomes" id="UP000265497">
    <property type="component" value="Unassembled WGS sequence"/>
</dbReference>
<accession>A0A0B7I1B2</accession>
<dbReference type="Proteomes" id="UP000038200">
    <property type="component" value="Unassembled WGS sequence"/>
</dbReference>
<sequence length="125" mass="14743">MKIRLYILIILCFSVLSCGENIVKKPQKFLSEREMQNLMYDLILLDAIKSTDYTMMDTLNISFQELIYKKYEIDSLILAQNMEYYASFPQKYDTIIKNVELRLKRERDSIIPEIDATSVTPLEVD</sequence>
<dbReference type="EMBL" id="CDOL01000283">
    <property type="protein sequence ID" value="CEN54484.1"/>
    <property type="molecule type" value="Genomic_DNA"/>
</dbReference>
<dbReference type="OrthoDB" id="1525222at2"/>
<proteinExistence type="predicted"/>
<evidence type="ECO:0000313" key="6">
    <source>
        <dbReference type="Proteomes" id="UP000045051"/>
    </source>
</evidence>
<dbReference type="RefSeq" id="WP_042010233.1">
    <property type="nucleotide sequence ID" value="NZ_BOQK01000007.1"/>
</dbReference>
<dbReference type="InterPro" id="IPR025381">
    <property type="entry name" value="DUF4296"/>
</dbReference>
<feature type="domain" description="DUF4296" evidence="1">
    <location>
        <begin position="26"/>
        <end position="108"/>
    </location>
</feature>
<dbReference type="PROSITE" id="PS51257">
    <property type="entry name" value="PROKAR_LIPOPROTEIN"/>
    <property type="match status" value="1"/>
</dbReference>
<dbReference type="AlphaFoldDB" id="A0A0B7I1B2"/>
<evidence type="ECO:0000259" key="1">
    <source>
        <dbReference type="Pfam" id="PF14129"/>
    </source>
</evidence>
<evidence type="ECO:0000313" key="4">
    <source>
        <dbReference type="EMBL" id="RIY38175.1"/>
    </source>
</evidence>
<evidence type="ECO:0000313" key="7">
    <source>
        <dbReference type="Proteomes" id="UP000265497"/>
    </source>
</evidence>
<keyword evidence="6" id="KW-1185">Reference proteome</keyword>
<evidence type="ECO:0000313" key="5">
    <source>
        <dbReference type="Proteomes" id="UP000038200"/>
    </source>
</evidence>
<dbReference type="Proteomes" id="UP000045051">
    <property type="component" value="Unassembled WGS sequence"/>
</dbReference>
<protein>
    <submittedName>
        <fullName evidence="4">DUF4296 domain-containing protein</fullName>
    </submittedName>
</protein>
<dbReference type="EMBL" id="NSDI01000001">
    <property type="protein sequence ID" value="RIY38175.1"/>
    <property type="molecule type" value="Genomic_DNA"/>
</dbReference>
<dbReference type="STRING" id="1848903.CCAND38_90021"/>
<gene>
    <name evidence="2" type="ORF">CCAND38_90021</name>
    <name evidence="3" type="ORF">CCAND93_90068</name>
    <name evidence="4" type="ORF">CKY20_01100</name>
</gene>
<reference evidence="5 6" key="1">
    <citation type="submission" date="2015-01" db="EMBL/GenBank/DDBJ databases">
        <authorList>
            <person name="MANFREDI Pablo"/>
        </authorList>
    </citation>
    <scope>NUCLEOTIDE SEQUENCE [LARGE SCALE GENOMIC DNA]</scope>
    <source>
        <strain evidence="2 6">CcD38</strain>
        <strain evidence="3 5">CcD93</strain>
    </source>
</reference>
<organism evidence="3 5">
    <name type="scientific">Capnocytophaga canis</name>
    <dbReference type="NCBI Taxonomy" id="1848903"/>
    <lineage>
        <taxon>Bacteria</taxon>
        <taxon>Pseudomonadati</taxon>
        <taxon>Bacteroidota</taxon>
        <taxon>Flavobacteriia</taxon>
        <taxon>Flavobacteriales</taxon>
        <taxon>Flavobacteriaceae</taxon>
        <taxon>Capnocytophaga</taxon>
    </lineage>
</organism>
<name>A0A0B7I1B2_9FLAO</name>
<dbReference type="Pfam" id="PF14129">
    <property type="entry name" value="DUF4296"/>
    <property type="match status" value="1"/>
</dbReference>
<dbReference type="EMBL" id="CDOI01000206">
    <property type="protein sequence ID" value="CEN49720.1"/>
    <property type="molecule type" value="Genomic_DNA"/>
</dbReference>
<evidence type="ECO:0000313" key="2">
    <source>
        <dbReference type="EMBL" id="CEN49720.1"/>
    </source>
</evidence>
<evidence type="ECO:0000313" key="3">
    <source>
        <dbReference type="EMBL" id="CEN54484.1"/>
    </source>
</evidence>
<reference evidence="4 7" key="2">
    <citation type="submission" date="2017-08" db="EMBL/GenBank/DDBJ databases">
        <title>Capnocytophaga canis 17-158 assembly.</title>
        <authorList>
            <person name="Gulvik C.A."/>
        </authorList>
    </citation>
    <scope>NUCLEOTIDE SEQUENCE [LARGE SCALE GENOMIC DNA]</scope>
    <source>
        <strain evidence="4 7">17-158</strain>
    </source>
</reference>
<dbReference type="GeneID" id="97264052"/>